<dbReference type="EMBL" id="CACSAS010000001">
    <property type="protein sequence ID" value="CAA0097984.1"/>
    <property type="molecule type" value="Genomic_DNA"/>
</dbReference>
<proteinExistence type="inferred from homology"/>
<dbReference type="SUPFAM" id="SSF141000">
    <property type="entry name" value="Glu-tRNAGln amidotransferase C subunit"/>
    <property type="match status" value="1"/>
</dbReference>
<dbReference type="PANTHER" id="PTHR15004:SF0">
    <property type="entry name" value="GLUTAMYL-TRNA(GLN) AMIDOTRANSFERASE SUBUNIT C, MITOCHONDRIAL"/>
    <property type="match status" value="1"/>
</dbReference>
<dbReference type="GO" id="GO:0006450">
    <property type="term" value="P:regulation of translational fidelity"/>
    <property type="evidence" value="ECO:0007669"/>
    <property type="project" value="InterPro"/>
</dbReference>
<name>A0A5S9P3Q3_9HYPH</name>
<dbReference type="Proteomes" id="UP000433050">
    <property type="component" value="Unassembled WGS sequence"/>
</dbReference>
<accession>A0A5S9P3Q3</accession>
<dbReference type="PANTHER" id="PTHR15004">
    <property type="entry name" value="GLUTAMYL-TRNA(GLN) AMIDOTRANSFERASE SUBUNIT C, MITOCHONDRIAL"/>
    <property type="match status" value="1"/>
</dbReference>
<dbReference type="NCBIfam" id="TIGR00135">
    <property type="entry name" value="gatC"/>
    <property type="match status" value="1"/>
</dbReference>
<keyword evidence="4" id="KW-1185">Reference proteome</keyword>
<comment type="catalytic activity">
    <reaction evidence="2">
        <text>L-glutamyl-tRNA(Gln) + L-glutamine + ATP + H2O = L-glutaminyl-tRNA(Gln) + L-glutamate + ADP + phosphate + H(+)</text>
        <dbReference type="Rhea" id="RHEA:17521"/>
        <dbReference type="Rhea" id="RHEA-COMP:9681"/>
        <dbReference type="Rhea" id="RHEA-COMP:9684"/>
        <dbReference type="ChEBI" id="CHEBI:15377"/>
        <dbReference type="ChEBI" id="CHEBI:15378"/>
        <dbReference type="ChEBI" id="CHEBI:29985"/>
        <dbReference type="ChEBI" id="CHEBI:30616"/>
        <dbReference type="ChEBI" id="CHEBI:43474"/>
        <dbReference type="ChEBI" id="CHEBI:58359"/>
        <dbReference type="ChEBI" id="CHEBI:78520"/>
        <dbReference type="ChEBI" id="CHEBI:78521"/>
        <dbReference type="ChEBI" id="CHEBI:456216"/>
    </reaction>
</comment>
<dbReference type="GO" id="GO:0050567">
    <property type="term" value="F:glutaminyl-tRNA synthase (glutamine-hydrolyzing) activity"/>
    <property type="evidence" value="ECO:0007669"/>
    <property type="project" value="UniProtKB-UniRule"/>
</dbReference>
<evidence type="ECO:0000313" key="4">
    <source>
        <dbReference type="Proteomes" id="UP000433050"/>
    </source>
</evidence>
<evidence type="ECO:0000313" key="3">
    <source>
        <dbReference type="EMBL" id="CAA0097984.1"/>
    </source>
</evidence>
<dbReference type="Pfam" id="PF02686">
    <property type="entry name" value="GatC"/>
    <property type="match status" value="1"/>
</dbReference>
<dbReference type="InterPro" id="IPR036113">
    <property type="entry name" value="Asp/Glu-ADT_sf_sub_c"/>
</dbReference>
<keyword evidence="2" id="KW-0648">Protein biosynthesis</keyword>
<reference evidence="3 4" key="1">
    <citation type="submission" date="2019-12" db="EMBL/GenBank/DDBJ databases">
        <authorList>
            <person name="Reyes-Prieto M."/>
        </authorList>
    </citation>
    <scope>NUCLEOTIDE SEQUENCE [LARGE SCALE GENOMIC DNA]</scope>
    <source>
        <strain evidence="3">HF14-78462</strain>
    </source>
</reference>
<sequence>MSVDQATVRRVAHLSRIAVTEDEVAHLQGELNAILAFVEQLGEVDTTGVEPMTSVIPMQLPLRTDVVNDGGDARRVLANAPVAEDGFFAVPKVVE</sequence>
<dbReference type="AlphaFoldDB" id="A0A5S9P3Q3"/>
<dbReference type="RefSeq" id="WP_144343672.1">
    <property type="nucleotide sequence ID" value="NZ_CACSAS010000001.1"/>
</dbReference>
<dbReference type="GO" id="GO:0050566">
    <property type="term" value="F:asparaginyl-tRNA synthase (glutamine-hydrolyzing) activity"/>
    <property type="evidence" value="ECO:0007669"/>
    <property type="project" value="RHEA"/>
</dbReference>
<dbReference type="GO" id="GO:0070681">
    <property type="term" value="P:glutaminyl-tRNAGln biosynthesis via transamidation"/>
    <property type="evidence" value="ECO:0007669"/>
    <property type="project" value="TreeGrafter"/>
</dbReference>
<dbReference type="EC" id="6.3.5.-" evidence="2"/>
<comment type="function">
    <text evidence="2">Allows the formation of correctly charged Asn-tRNA(Asn) or Gln-tRNA(Gln) through the transamidation of misacylated Asp-tRNA(Asn) or Glu-tRNA(Gln) in organisms which lack either or both of asparaginyl-tRNA or glutaminyl-tRNA synthetases. The reaction takes place in the presence of glutamine and ATP through an activated phospho-Asp-tRNA(Asn) or phospho-Glu-tRNA(Gln).</text>
</comment>
<dbReference type="GO" id="GO:0006412">
    <property type="term" value="P:translation"/>
    <property type="evidence" value="ECO:0007669"/>
    <property type="project" value="UniProtKB-UniRule"/>
</dbReference>
<evidence type="ECO:0000256" key="2">
    <source>
        <dbReference type="HAMAP-Rule" id="MF_00122"/>
    </source>
</evidence>
<keyword evidence="2" id="KW-0547">Nucleotide-binding</keyword>
<gene>
    <name evidence="2 3" type="primary">gatC</name>
    <name evidence="3" type="ORF">STARVERO_02225</name>
</gene>
<comment type="similarity">
    <text evidence="2">Belongs to the GatC family.</text>
</comment>
<dbReference type="GO" id="GO:0005524">
    <property type="term" value="F:ATP binding"/>
    <property type="evidence" value="ECO:0007669"/>
    <property type="project" value="UniProtKB-KW"/>
</dbReference>
<protein>
    <recommendedName>
        <fullName evidence="2">Aspartyl/glutamyl-tRNA(Asn/Gln) amidotransferase subunit C</fullName>
        <shortName evidence="2">Asp/Glu-ADT subunit C</shortName>
        <ecNumber evidence="2">6.3.5.-</ecNumber>
    </recommendedName>
</protein>
<keyword evidence="3" id="KW-0808">Transferase</keyword>
<comment type="subunit">
    <text evidence="2">Heterotrimer of A, B and C subunits.</text>
</comment>
<dbReference type="InterPro" id="IPR003837">
    <property type="entry name" value="GatC"/>
</dbReference>
<comment type="catalytic activity">
    <reaction evidence="2">
        <text>L-aspartyl-tRNA(Asn) + L-glutamine + ATP + H2O = L-asparaginyl-tRNA(Asn) + L-glutamate + ADP + phosphate + 2 H(+)</text>
        <dbReference type="Rhea" id="RHEA:14513"/>
        <dbReference type="Rhea" id="RHEA-COMP:9674"/>
        <dbReference type="Rhea" id="RHEA-COMP:9677"/>
        <dbReference type="ChEBI" id="CHEBI:15377"/>
        <dbReference type="ChEBI" id="CHEBI:15378"/>
        <dbReference type="ChEBI" id="CHEBI:29985"/>
        <dbReference type="ChEBI" id="CHEBI:30616"/>
        <dbReference type="ChEBI" id="CHEBI:43474"/>
        <dbReference type="ChEBI" id="CHEBI:58359"/>
        <dbReference type="ChEBI" id="CHEBI:78515"/>
        <dbReference type="ChEBI" id="CHEBI:78516"/>
        <dbReference type="ChEBI" id="CHEBI:456216"/>
    </reaction>
</comment>
<dbReference type="Gene3D" id="1.10.20.60">
    <property type="entry name" value="Glu-tRNAGln amidotransferase C subunit, N-terminal domain"/>
    <property type="match status" value="1"/>
</dbReference>
<keyword evidence="1 2" id="KW-0436">Ligase</keyword>
<evidence type="ECO:0000256" key="1">
    <source>
        <dbReference type="ARBA" id="ARBA00022598"/>
    </source>
</evidence>
<keyword evidence="2" id="KW-0067">ATP-binding</keyword>
<organism evidence="3 4">
    <name type="scientific">Starkeya nomas</name>
    <dbReference type="NCBI Taxonomy" id="2666134"/>
    <lineage>
        <taxon>Bacteria</taxon>
        <taxon>Pseudomonadati</taxon>
        <taxon>Pseudomonadota</taxon>
        <taxon>Alphaproteobacteria</taxon>
        <taxon>Hyphomicrobiales</taxon>
        <taxon>Xanthobacteraceae</taxon>
        <taxon>Starkeya</taxon>
    </lineage>
</organism>
<dbReference type="HAMAP" id="MF_00122">
    <property type="entry name" value="GatC"/>
    <property type="match status" value="1"/>
</dbReference>
<dbReference type="GO" id="GO:0016740">
    <property type="term" value="F:transferase activity"/>
    <property type="evidence" value="ECO:0007669"/>
    <property type="project" value="UniProtKB-KW"/>
</dbReference>